<dbReference type="PROSITE" id="PS50053">
    <property type="entry name" value="UBIQUITIN_2"/>
    <property type="match status" value="3"/>
</dbReference>
<name>A0A3B6FGQ4_WHEAT</name>
<gene>
    <name evidence="3" type="ORF">CFC21_039469</name>
</gene>
<evidence type="ECO:0000259" key="2">
    <source>
        <dbReference type="PROSITE" id="PS50053"/>
    </source>
</evidence>
<evidence type="ECO:0000313" key="3">
    <source>
        <dbReference type="EMBL" id="KAF7027426.1"/>
    </source>
</evidence>
<feature type="domain" description="Ubiquitin-like" evidence="2">
    <location>
        <begin position="80"/>
        <end position="155"/>
    </location>
</feature>
<dbReference type="SUPFAM" id="SSF54236">
    <property type="entry name" value="Ubiquitin-like"/>
    <property type="match status" value="3"/>
</dbReference>
<organism evidence="3">
    <name type="scientific">Triticum aestivum</name>
    <name type="common">Wheat</name>
    <dbReference type="NCBI Taxonomy" id="4565"/>
    <lineage>
        <taxon>Eukaryota</taxon>
        <taxon>Viridiplantae</taxon>
        <taxon>Streptophyta</taxon>
        <taxon>Embryophyta</taxon>
        <taxon>Tracheophyta</taxon>
        <taxon>Spermatophyta</taxon>
        <taxon>Magnoliopsida</taxon>
        <taxon>Liliopsida</taxon>
        <taxon>Poales</taxon>
        <taxon>Poaceae</taxon>
        <taxon>BOP clade</taxon>
        <taxon>Pooideae</taxon>
        <taxon>Triticodae</taxon>
        <taxon>Triticeae</taxon>
        <taxon>Triticinae</taxon>
        <taxon>Triticum</taxon>
    </lineage>
</organism>
<sequence length="248" mass="27351">MQLFVRTLAGEAIPVNADPSDTIYNVKTRIHSESGDPMSNHRLMFDGKELEEGRTIADYGIDKESVVQLALLPKPTRGPMQIFLRMPNGRLTLEVESSDTVDKVKKRIHVTWGIPPPSQLALLLDGRQLEDGHGLDGYGVCEGSTLHLALRGSGWILISVRLPNARKNPIIPLMVQSSDTVDIFSEKLQELKGITASEQRIIFRGSQLKDGRTLAECGVVENSCLDVLLRLRGTNCPGCARQRGEEVD</sequence>
<keyword evidence="1" id="KW-1017">Isopeptide bond</keyword>
<reference evidence="3" key="2">
    <citation type="submission" date="2020-03" db="EMBL/GenBank/DDBJ databases">
        <title>The second near-complete assembly of the hexaploid bread wheat (Triticum aestivum) genome.</title>
        <authorList>
            <person name="Zimin A.V."/>
            <person name="Puiu D."/>
            <person name="Shumante A."/>
            <person name="Alonge M."/>
            <person name="Salzberg S.L."/>
        </authorList>
    </citation>
    <scope>NUCLEOTIDE SEQUENCE</scope>
    <source>
        <tissue evidence="3">Leaf</tissue>
    </source>
</reference>
<evidence type="ECO:0000256" key="1">
    <source>
        <dbReference type="ARBA" id="ARBA00022499"/>
    </source>
</evidence>
<feature type="domain" description="Ubiquitin-like" evidence="2">
    <location>
        <begin position="1"/>
        <end position="71"/>
    </location>
</feature>
<comment type="caution">
    <text evidence="3">The sequence shown here is derived from an EMBL/GenBank/DDBJ whole genome shotgun (WGS) entry which is preliminary data.</text>
</comment>
<dbReference type="STRING" id="4565.A0A077RVL7"/>
<dbReference type="InterPro" id="IPR019956">
    <property type="entry name" value="Ubiquitin_dom"/>
</dbReference>
<dbReference type="InterPro" id="IPR000626">
    <property type="entry name" value="Ubiquitin-like_dom"/>
</dbReference>
<dbReference type="OMA" id="KRIHVTW"/>
<dbReference type="PRINTS" id="PR00348">
    <property type="entry name" value="UBIQUITIN"/>
</dbReference>
<dbReference type="SMART" id="SM00213">
    <property type="entry name" value="UBQ"/>
    <property type="match status" value="3"/>
</dbReference>
<reference evidence="3" key="1">
    <citation type="journal article" date="2017" name="Gigascience">
        <title>The first near-complete assembly of the hexaploid bread wheat genome, Triticum aestivum.</title>
        <authorList>
            <person name="Zimin A.V."/>
            <person name="Puiu D."/>
            <person name="Hall R."/>
            <person name="Kingan S."/>
            <person name="Clavijo B.J."/>
            <person name="Salzberg S.L."/>
        </authorList>
    </citation>
    <scope>NUCLEOTIDE SEQUENCE</scope>
    <source>
        <tissue evidence="3">Leaf</tissue>
    </source>
</reference>
<feature type="domain" description="Ubiquitin-like" evidence="2">
    <location>
        <begin position="156"/>
        <end position="234"/>
    </location>
</feature>
<accession>A0A3B6FGQ4</accession>
<dbReference type="InterPro" id="IPR050158">
    <property type="entry name" value="Ubiquitin_ubiquitin-like"/>
</dbReference>
<dbReference type="Pfam" id="PF00240">
    <property type="entry name" value="ubiquitin"/>
    <property type="match status" value="3"/>
</dbReference>
<proteinExistence type="predicted"/>
<protein>
    <recommendedName>
        <fullName evidence="2">Ubiquitin-like domain-containing protein</fullName>
    </recommendedName>
</protein>
<dbReference type="PANTHER" id="PTHR10666">
    <property type="entry name" value="UBIQUITIN"/>
    <property type="match status" value="1"/>
</dbReference>
<dbReference type="Gene3D" id="3.10.20.90">
    <property type="entry name" value="Phosphatidylinositol 3-kinase Catalytic Subunit, Chain A, domain 1"/>
    <property type="match status" value="3"/>
</dbReference>
<dbReference type="EMBL" id="CM022218">
    <property type="protein sequence ID" value="KAF7027426.1"/>
    <property type="molecule type" value="Genomic_DNA"/>
</dbReference>
<dbReference type="InterPro" id="IPR029071">
    <property type="entry name" value="Ubiquitin-like_domsf"/>
</dbReference>
<dbReference type="Proteomes" id="UP000815260">
    <property type="component" value="Chromosome 3B"/>
</dbReference>